<dbReference type="SUPFAM" id="SSF118352">
    <property type="entry name" value="HSP33 redox switch-like"/>
    <property type="match status" value="1"/>
</dbReference>
<keyword evidence="5" id="KW-0676">Redox-active center</keyword>
<keyword evidence="6" id="KW-0812">Transmembrane</keyword>
<feature type="transmembrane region" description="Helical" evidence="6">
    <location>
        <begin position="114"/>
        <end position="133"/>
    </location>
</feature>
<dbReference type="InterPro" id="IPR016154">
    <property type="entry name" value="Heat_shock_Hsp33_C"/>
</dbReference>
<evidence type="ECO:0000313" key="7">
    <source>
        <dbReference type="EMBL" id="QEJ98968.1"/>
    </source>
</evidence>
<evidence type="ECO:0000256" key="4">
    <source>
        <dbReference type="ARBA" id="ARBA00023186"/>
    </source>
</evidence>
<dbReference type="PANTHER" id="PTHR30111:SF1">
    <property type="entry name" value="33 KDA CHAPERONIN"/>
    <property type="match status" value="1"/>
</dbReference>
<evidence type="ECO:0000256" key="1">
    <source>
        <dbReference type="ARBA" id="ARBA00022490"/>
    </source>
</evidence>
<evidence type="ECO:0000256" key="5">
    <source>
        <dbReference type="ARBA" id="ARBA00023284"/>
    </source>
</evidence>
<protein>
    <submittedName>
        <fullName evidence="7">Hsp33 family molecular chaperone HslO</fullName>
    </submittedName>
</protein>
<dbReference type="GO" id="GO:0044183">
    <property type="term" value="F:protein folding chaperone"/>
    <property type="evidence" value="ECO:0007669"/>
    <property type="project" value="TreeGrafter"/>
</dbReference>
<dbReference type="GO" id="GO:0042026">
    <property type="term" value="P:protein refolding"/>
    <property type="evidence" value="ECO:0007669"/>
    <property type="project" value="TreeGrafter"/>
</dbReference>
<dbReference type="InterPro" id="IPR000397">
    <property type="entry name" value="Heat_shock_Hsp33"/>
</dbReference>
<keyword evidence="6" id="KW-0472">Membrane</keyword>
<dbReference type="GO" id="GO:0005737">
    <property type="term" value="C:cytoplasm"/>
    <property type="evidence" value="ECO:0007669"/>
    <property type="project" value="InterPro"/>
</dbReference>
<keyword evidence="2" id="KW-0862">Zinc</keyword>
<dbReference type="Proteomes" id="UP000323594">
    <property type="component" value="Chromosome"/>
</dbReference>
<dbReference type="PANTHER" id="PTHR30111">
    <property type="entry name" value="33 KDA CHAPERONIN"/>
    <property type="match status" value="1"/>
</dbReference>
<name>A0AAE6M7W1_TREPH</name>
<evidence type="ECO:0000313" key="8">
    <source>
        <dbReference type="Proteomes" id="UP000323594"/>
    </source>
</evidence>
<dbReference type="EMBL" id="CP042817">
    <property type="protein sequence ID" value="QEJ98968.1"/>
    <property type="molecule type" value="Genomic_DNA"/>
</dbReference>
<evidence type="ECO:0000256" key="3">
    <source>
        <dbReference type="ARBA" id="ARBA00023157"/>
    </source>
</evidence>
<dbReference type="AlphaFoldDB" id="A0AAE6M7W1"/>
<dbReference type="SUPFAM" id="SSF64397">
    <property type="entry name" value="Hsp33 domain"/>
    <property type="match status" value="1"/>
</dbReference>
<accession>A0AAE6M7W1</accession>
<keyword evidence="1" id="KW-0963">Cytoplasm</keyword>
<dbReference type="Pfam" id="PF01430">
    <property type="entry name" value="HSP33"/>
    <property type="match status" value="1"/>
</dbReference>
<reference evidence="7 8" key="1">
    <citation type="submission" date="2019-08" db="EMBL/GenBank/DDBJ databases">
        <authorList>
            <person name="Kuhnert P."/>
        </authorList>
    </citation>
    <scope>NUCLEOTIDE SEQUENCE [LARGE SCALE GENOMIC DNA]</scope>
    <source>
        <strain evidence="7 8">B36.5</strain>
    </source>
</reference>
<dbReference type="InterPro" id="IPR016153">
    <property type="entry name" value="Heat_shock_Hsp33_N"/>
</dbReference>
<sequence>MKKIHKKSKNNNQSCHEWRRSVFLKMQSRIRENFQPATPYFKNVYLQQKLSRFLFFLYIICMIIKTIDDSVLLRHFTTIQPDGMSIFMLGNGQVRGAFFHGTRFVNQMRMQHTLGILETLVLGQAGLCGALLIPTMKGRDRAVFRYDTKGPAAGFAVEAMSEGIVRGYLFQDLIPVEEAPKNWDLAPYFGDGFVRVIRFPEGAREPISGSVEIKHKNIAKDLTEYFLLSEQTHTAFNTGIQFDSQGRVIGAGGLYLQVMPGADESLLIQAEQAFSACPSIGQWFAENGTREDIIYGLLRGMEPEVLLERDISFFCPCSAERFLEKIKTLPKDELRDMYENGPENIETYCHYCGSEYTYPKEVLNGCF</sequence>
<organism evidence="7 8">
    <name type="scientific">Treponema phagedenis</name>
    <dbReference type="NCBI Taxonomy" id="162"/>
    <lineage>
        <taxon>Bacteria</taxon>
        <taxon>Pseudomonadati</taxon>
        <taxon>Spirochaetota</taxon>
        <taxon>Spirochaetia</taxon>
        <taxon>Spirochaetales</taxon>
        <taxon>Treponemataceae</taxon>
        <taxon>Treponema</taxon>
    </lineage>
</organism>
<dbReference type="Gene3D" id="3.90.1280.10">
    <property type="entry name" value="HSP33 redox switch-like"/>
    <property type="match status" value="1"/>
</dbReference>
<proteinExistence type="predicted"/>
<keyword evidence="3" id="KW-1015">Disulfide bond</keyword>
<dbReference type="GO" id="GO:0051082">
    <property type="term" value="F:unfolded protein binding"/>
    <property type="evidence" value="ECO:0007669"/>
    <property type="project" value="InterPro"/>
</dbReference>
<evidence type="ECO:0000256" key="2">
    <source>
        <dbReference type="ARBA" id="ARBA00022833"/>
    </source>
</evidence>
<keyword evidence="4" id="KW-0143">Chaperone</keyword>
<feature type="transmembrane region" description="Helical" evidence="6">
    <location>
        <begin position="50"/>
        <end position="67"/>
    </location>
</feature>
<evidence type="ECO:0000256" key="6">
    <source>
        <dbReference type="SAM" id="Phobius"/>
    </source>
</evidence>
<keyword evidence="6" id="KW-1133">Transmembrane helix</keyword>
<gene>
    <name evidence="7" type="ORF">FUT82_13865</name>
</gene>
<dbReference type="Gene3D" id="3.55.30.10">
    <property type="entry name" value="Hsp33 domain"/>
    <property type="match status" value="1"/>
</dbReference>